<feature type="region of interest" description="Disordered" evidence="1">
    <location>
        <begin position="181"/>
        <end position="204"/>
    </location>
</feature>
<dbReference type="EMBL" id="AMGY01000004">
    <property type="protein sequence ID" value="EXJ84846.1"/>
    <property type="molecule type" value="Genomic_DNA"/>
</dbReference>
<accession>W9Y6L3</accession>
<keyword evidence="3" id="KW-1185">Reference proteome</keyword>
<dbReference type="OrthoDB" id="514070at2759"/>
<dbReference type="eggNOG" id="ENOG502SA0G">
    <property type="taxonomic scope" value="Eukaryota"/>
</dbReference>
<feature type="compositionally biased region" description="Polar residues" evidence="1">
    <location>
        <begin position="89"/>
        <end position="100"/>
    </location>
</feature>
<feature type="region of interest" description="Disordered" evidence="1">
    <location>
        <begin position="1"/>
        <end position="120"/>
    </location>
</feature>
<feature type="compositionally biased region" description="Basic residues" evidence="1">
    <location>
        <begin position="72"/>
        <end position="81"/>
    </location>
</feature>
<sequence>MPATTRSQAKQTHLETLQTTGPNATLPPHDEPSTRRVKSNVKPTRSKPAASETKAKASNPQSYSTSSSPAAKKQKRKRKLKQAREQEQNPDQEQSQNQPSGHLPKSRDVALSDPDRPAEAKVADQYKPIIINRAPVLQLWAACVAQRLHPDLSWPTCLAIGSAISTLCAISKGRAIGTIEPADPADGEAKKRKEAQKARAHDKAGADREVEIEVMGFRLLVDVANETVLVQGKPRHGSEGPLQAKFGGDHDYTRVKDAMDHAVATWAGGDGDEDAKELNKTAFHMYEAFRPSVQSGQRGWGRKGELSIAKIKEAVERERE</sequence>
<evidence type="ECO:0000313" key="3">
    <source>
        <dbReference type="Proteomes" id="UP000019478"/>
    </source>
</evidence>
<evidence type="ECO:0000313" key="2">
    <source>
        <dbReference type="EMBL" id="EXJ84846.1"/>
    </source>
</evidence>
<dbReference type="GeneID" id="19169631"/>
<dbReference type="HOGENOM" id="CLU_066669_0_0_1"/>
<dbReference type="AlphaFoldDB" id="W9Y6L3"/>
<feature type="compositionally biased region" description="Basic and acidic residues" evidence="1">
    <location>
        <begin position="187"/>
        <end position="204"/>
    </location>
</feature>
<proteinExistence type="predicted"/>
<name>W9Y6L3_9EURO</name>
<protein>
    <submittedName>
        <fullName evidence="2">Uncharacterized protein</fullName>
    </submittedName>
</protein>
<feature type="compositionally biased region" description="Basic and acidic residues" evidence="1">
    <location>
        <begin position="105"/>
        <end position="120"/>
    </location>
</feature>
<feature type="compositionally biased region" description="Polar residues" evidence="1">
    <location>
        <begin position="1"/>
        <end position="23"/>
    </location>
</feature>
<evidence type="ECO:0000256" key="1">
    <source>
        <dbReference type="SAM" id="MobiDB-lite"/>
    </source>
</evidence>
<reference evidence="2 3" key="1">
    <citation type="submission" date="2013-03" db="EMBL/GenBank/DDBJ databases">
        <title>The Genome Sequence of Capronia epimyces CBS 606.96.</title>
        <authorList>
            <consortium name="The Broad Institute Genomics Platform"/>
            <person name="Cuomo C."/>
            <person name="de Hoog S."/>
            <person name="Gorbushina A."/>
            <person name="Walker B."/>
            <person name="Young S.K."/>
            <person name="Zeng Q."/>
            <person name="Gargeya S."/>
            <person name="Fitzgerald M."/>
            <person name="Haas B."/>
            <person name="Abouelleil A."/>
            <person name="Allen A.W."/>
            <person name="Alvarado L."/>
            <person name="Arachchi H.M."/>
            <person name="Berlin A.M."/>
            <person name="Chapman S.B."/>
            <person name="Gainer-Dewar J."/>
            <person name="Goldberg J."/>
            <person name="Griggs A."/>
            <person name="Gujja S."/>
            <person name="Hansen M."/>
            <person name="Howarth C."/>
            <person name="Imamovic A."/>
            <person name="Ireland A."/>
            <person name="Larimer J."/>
            <person name="McCowan C."/>
            <person name="Murphy C."/>
            <person name="Pearson M."/>
            <person name="Poon T.W."/>
            <person name="Priest M."/>
            <person name="Roberts A."/>
            <person name="Saif S."/>
            <person name="Shea T."/>
            <person name="Sisk P."/>
            <person name="Sykes S."/>
            <person name="Wortman J."/>
            <person name="Nusbaum C."/>
            <person name="Birren B."/>
        </authorList>
    </citation>
    <scope>NUCLEOTIDE SEQUENCE [LARGE SCALE GENOMIC DNA]</scope>
    <source>
        <strain evidence="2 3">CBS 606.96</strain>
    </source>
</reference>
<comment type="caution">
    <text evidence="2">The sequence shown here is derived from an EMBL/GenBank/DDBJ whole genome shotgun (WGS) entry which is preliminary data.</text>
</comment>
<dbReference type="Proteomes" id="UP000019478">
    <property type="component" value="Unassembled WGS sequence"/>
</dbReference>
<organism evidence="2 3">
    <name type="scientific">Capronia epimyces CBS 606.96</name>
    <dbReference type="NCBI Taxonomy" id="1182542"/>
    <lineage>
        <taxon>Eukaryota</taxon>
        <taxon>Fungi</taxon>
        <taxon>Dikarya</taxon>
        <taxon>Ascomycota</taxon>
        <taxon>Pezizomycotina</taxon>
        <taxon>Eurotiomycetes</taxon>
        <taxon>Chaetothyriomycetidae</taxon>
        <taxon>Chaetothyriales</taxon>
        <taxon>Herpotrichiellaceae</taxon>
        <taxon>Capronia</taxon>
    </lineage>
</organism>
<gene>
    <name evidence="2" type="ORF">A1O3_05520</name>
</gene>
<feature type="compositionally biased region" description="Low complexity" evidence="1">
    <location>
        <begin position="58"/>
        <end position="71"/>
    </location>
</feature>
<dbReference type="RefSeq" id="XP_007733831.1">
    <property type="nucleotide sequence ID" value="XM_007735641.1"/>
</dbReference>